<gene>
    <name evidence="2" type="ORF">GCM10010390_65030</name>
</gene>
<dbReference type="SUPFAM" id="SSF102405">
    <property type="entry name" value="MCP/YpsA-like"/>
    <property type="match status" value="1"/>
</dbReference>
<evidence type="ECO:0000313" key="3">
    <source>
        <dbReference type="Proteomes" id="UP001501576"/>
    </source>
</evidence>
<organism evidence="2 3">
    <name type="scientific">Streptomyces mordarskii</name>
    <dbReference type="NCBI Taxonomy" id="1226758"/>
    <lineage>
        <taxon>Bacteria</taxon>
        <taxon>Bacillati</taxon>
        <taxon>Actinomycetota</taxon>
        <taxon>Actinomycetes</taxon>
        <taxon>Kitasatosporales</taxon>
        <taxon>Streptomycetaceae</taxon>
        <taxon>Streptomyces</taxon>
    </lineage>
</organism>
<reference evidence="3" key="1">
    <citation type="journal article" date="2019" name="Int. J. Syst. Evol. Microbiol.">
        <title>The Global Catalogue of Microorganisms (GCM) 10K type strain sequencing project: providing services to taxonomists for standard genome sequencing and annotation.</title>
        <authorList>
            <consortium name="The Broad Institute Genomics Platform"/>
            <consortium name="The Broad Institute Genome Sequencing Center for Infectious Disease"/>
            <person name="Wu L."/>
            <person name="Ma J."/>
        </authorList>
    </citation>
    <scope>NUCLEOTIDE SEQUENCE [LARGE SCALE GENOMIC DNA]</scope>
    <source>
        <strain evidence="3">JCM 5052</strain>
    </source>
</reference>
<feature type="region of interest" description="Disordered" evidence="1">
    <location>
        <begin position="61"/>
        <end position="81"/>
    </location>
</feature>
<evidence type="ECO:0008006" key="4">
    <source>
        <dbReference type="Google" id="ProtNLM"/>
    </source>
</evidence>
<proteinExistence type="predicted"/>
<protein>
    <recommendedName>
        <fullName evidence="4">Secreted protein</fullName>
    </recommendedName>
</protein>
<dbReference type="Proteomes" id="UP001501576">
    <property type="component" value="Unassembled WGS sequence"/>
</dbReference>
<feature type="compositionally biased region" description="Basic residues" evidence="1">
    <location>
        <begin position="61"/>
        <end position="70"/>
    </location>
</feature>
<evidence type="ECO:0000313" key="2">
    <source>
        <dbReference type="EMBL" id="GAA0553929.1"/>
    </source>
</evidence>
<evidence type="ECO:0000256" key="1">
    <source>
        <dbReference type="SAM" id="MobiDB-lite"/>
    </source>
</evidence>
<dbReference type="Gene3D" id="3.40.50.450">
    <property type="match status" value="1"/>
</dbReference>
<sequence length="248" mass="26570">MSRARPGEASRRIGWLLALTGAVGWLAGLGRSRADRRKPERDGFPLRKDRPALSAFRPALARRARARRRSSGPVGGEEKGQSGMIAVVGHADLSASTLVLVEEELRTRLAEFARAGRAGLVRAGKGLPTAFGRAARKAGLALVTVLPSRNGVPTQLAELDRRAAGELLLLSDQVRLVEYDPGDRGSCVTADESLLRHCARVLAVWDGSPSNGRDITAHLVAYARSHGVDVEVIWPRGAMHGTVSREPS</sequence>
<dbReference type="EMBL" id="BAAABZ010000070">
    <property type="protein sequence ID" value="GAA0553929.1"/>
    <property type="molecule type" value="Genomic_DNA"/>
</dbReference>
<accession>A0ABP3NYC4</accession>
<keyword evidence="3" id="KW-1185">Reference proteome</keyword>
<comment type="caution">
    <text evidence="2">The sequence shown here is derived from an EMBL/GenBank/DDBJ whole genome shotgun (WGS) entry which is preliminary data.</text>
</comment>
<name>A0ABP3NYC4_9ACTN</name>